<name>A0ABW9UMB1_9BACL</name>
<feature type="transmembrane region" description="Helical" evidence="1">
    <location>
        <begin position="71"/>
        <end position="89"/>
    </location>
</feature>
<feature type="transmembrane region" description="Helical" evidence="1">
    <location>
        <begin position="155"/>
        <end position="173"/>
    </location>
</feature>
<feature type="transmembrane region" description="Helical" evidence="1">
    <location>
        <begin position="43"/>
        <end position="59"/>
    </location>
</feature>
<feature type="transmembrane region" description="Helical" evidence="1">
    <location>
        <begin position="230"/>
        <end position="247"/>
    </location>
</feature>
<keyword evidence="1" id="KW-0812">Transmembrane</keyword>
<protein>
    <submittedName>
        <fullName evidence="2">DUF817 family protein</fullName>
    </submittedName>
</protein>
<organism evidence="2 3">
    <name type="scientific">Paenibacillus anseongense</name>
    <dbReference type="NCBI Taxonomy" id="2682845"/>
    <lineage>
        <taxon>Bacteria</taxon>
        <taxon>Bacillati</taxon>
        <taxon>Bacillota</taxon>
        <taxon>Bacilli</taxon>
        <taxon>Bacillales</taxon>
        <taxon>Paenibacillaceae</taxon>
        <taxon>Paenibacillus</taxon>
    </lineage>
</organism>
<dbReference type="Pfam" id="PF05675">
    <property type="entry name" value="DUF817"/>
    <property type="match status" value="1"/>
</dbReference>
<keyword evidence="1" id="KW-0472">Membrane</keyword>
<sequence length="258" mass="30314">MRLFIKLLSLFIYHEAMSCLFPVGIFITLALSKFLSIPGVPRYDFILAGCLLLQVFMYLSKLETKDELKVICVFHVIGIALELFKVHMGSWSYPEYGFSKIWGVPLYSGFMYASVASFICQSWRRLSLSLNAYPPKWITIPFGACIYLNFFTHHFIYDVRYLLILLLCILFYRTKIRFKLSRFELAMPLPLSFLCIGFFIWIAENIATYFGAWRYPNQDHLWHIVHPSKIVAWFLLVIVSFVIVAELKRLKKKKRSVR</sequence>
<dbReference type="RefSeq" id="WP_157326535.1">
    <property type="nucleotide sequence ID" value="NZ_WSEM01000039.1"/>
</dbReference>
<reference evidence="2 3" key="1">
    <citation type="submission" date="2019-12" db="EMBL/GenBank/DDBJ databases">
        <authorList>
            <person name="Huq M.A."/>
        </authorList>
    </citation>
    <scope>NUCLEOTIDE SEQUENCE [LARGE SCALE GENOMIC DNA]</scope>
    <source>
        <strain evidence="2 3">MAH-34</strain>
    </source>
</reference>
<gene>
    <name evidence="2" type="ORF">GON05_37455</name>
</gene>
<dbReference type="Proteomes" id="UP000467637">
    <property type="component" value="Unassembled WGS sequence"/>
</dbReference>
<evidence type="ECO:0000313" key="3">
    <source>
        <dbReference type="Proteomes" id="UP000467637"/>
    </source>
</evidence>
<dbReference type="EMBL" id="WSEM01000039">
    <property type="protein sequence ID" value="MVQ40283.1"/>
    <property type="molecule type" value="Genomic_DNA"/>
</dbReference>
<keyword evidence="1" id="KW-1133">Transmembrane helix</keyword>
<feature type="transmembrane region" description="Helical" evidence="1">
    <location>
        <begin position="101"/>
        <end position="120"/>
    </location>
</feature>
<keyword evidence="3" id="KW-1185">Reference proteome</keyword>
<comment type="caution">
    <text evidence="2">The sequence shown here is derived from an EMBL/GenBank/DDBJ whole genome shotgun (WGS) entry which is preliminary data.</text>
</comment>
<accession>A0ABW9UMB1</accession>
<feature type="transmembrane region" description="Helical" evidence="1">
    <location>
        <begin position="185"/>
        <end position="210"/>
    </location>
</feature>
<dbReference type="PIRSF" id="PIRSF009141">
    <property type="entry name" value="UCP009141"/>
    <property type="match status" value="1"/>
</dbReference>
<feature type="transmembrane region" description="Helical" evidence="1">
    <location>
        <begin position="7"/>
        <end position="31"/>
    </location>
</feature>
<feature type="transmembrane region" description="Helical" evidence="1">
    <location>
        <begin position="132"/>
        <end position="149"/>
    </location>
</feature>
<proteinExistence type="predicted"/>
<evidence type="ECO:0000256" key="1">
    <source>
        <dbReference type="SAM" id="Phobius"/>
    </source>
</evidence>
<dbReference type="InterPro" id="IPR008535">
    <property type="entry name" value="DUF817"/>
</dbReference>
<evidence type="ECO:0000313" key="2">
    <source>
        <dbReference type="EMBL" id="MVQ40283.1"/>
    </source>
</evidence>